<keyword evidence="3" id="KW-1185">Reference proteome</keyword>
<dbReference type="AlphaFoldDB" id="A0A1H9L9J2"/>
<dbReference type="STRING" id="180197.SAMN02982919_01704"/>
<gene>
    <name evidence="2" type="ORF">SAMN02982919_01704</name>
</gene>
<evidence type="ECO:0000256" key="1">
    <source>
        <dbReference type="SAM" id="MobiDB-lite"/>
    </source>
</evidence>
<reference evidence="2 3" key="1">
    <citation type="submission" date="2016-10" db="EMBL/GenBank/DDBJ databases">
        <authorList>
            <person name="de Groot N.N."/>
        </authorList>
    </citation>
    <scope>NUCLEOTIDE SEQUENCE [LARGE SCALE GENOMIC DNA]</scope>
    <source>
        <strain evidence="2 3">ATCC 35958</strain>
    </source>
</reference>
<dbReference type="EMBL" id="FOGD01000004">
    <property type="protein sequence ID" value="SER08064.1"/>
    <property type="molecule type" value="Genomic_DNA"/>
</dbReference>
<organism evidence="2 3">
    <name type="scientific">Giesbergeria anulus</name>
    <dbReference type="NCBI Taxonomy" id="180197"/>
    <lineage>
        <taxon>Bacteria</taxon>
        <taxon>Pseudomonadati</taxon>
        <taxon>Pseudomonadota</taxon>
        <taxon>Betaproteobacteria</taxon>
        <taxon>Burkholderiales</taxon>
        <taxon>Comamonadaceae</taxon>
        <taxon>Giesbergeria</taxon>
    </lineage>
</organism>
<evidence type="ECO:0000313" key="3">
    <source>
        <dbReference type="Proteomes" id="UP000199766"/>
    </source>
</evidence>
<feature type="region of interest" description="Disordered" evidence="1">
    <location>
        <begin position="1"/>
        <end position="64"/>
    </location>
</feature>
<dbReference type="OrthoDB" id="8913857at2"/>
<feature type="region of interest" description="Disordered" evidence="1">
    <location>
        <begin position="161"/>
        <end position="203"/>
    </location>
</feature>
<protein>
    <submittedName>
        <fullName evidence="2">Uncharacterized protein</fullName>
    </submittedName>
</protein>
<proteinExistence type="predicted"/>
<feature type="compositionally biased region" description="Low complexity" evidence="1">
    <location>
        <begin position="161"/>
        <end position="179"/>
    </location>
</feature>
<evidence type="ECO:0000313" key="2">
    <source>
        <dbReference type="EMBL" id="SER08064.1"/>
    </source>
</evidence>
<feature type="compositionally biased region" description="Low complexity" evidence="1">
    <location>
        <begin position="7"/>
        <end position="20"/>
    </location>
</feature>
<name>A0A1H9L9J2_9BURK</name>
<accession>A0A1H9L9J2</accession>
<sequence>MGATTRSPTQTANPAATPAAVAPPPLVAPSLQASNPFDPQRKVWPDRVPLPPPPPPPPPPTPITDQDLQVYGVVIAGPVKRATVKVGRRFAQLAPEGRPFANLSEGQPVGEFTLSKIEPTHLVLQARGGQQLVYFTKKTDRNAGASPPVAAAAPVQGASAADATASPTGTAPASTVASADNAPPAATTHPSPGNAAAGSIAVNNHSGAGNTTAATAANNTAGTEVNVANSLAAALAAVKINPGQRTNVPFVNPFSNLAR</sequence>
<feature type="compositionally biased region" description="Pro residues" evidence="1">
    <location>
        <begin position="48"/>
        <end position="62"/>
    </location>
</feature>
<dbReference type="Proteomes" id="UP000199766">
    <property type="component" value="Unassembled WGS sequence"/>
</dbReference>